<dbReference type="EMBL" id="JAIFRP010004454">
    <property type="protein sequence ID" value="KAK2575317.1"/>
    <property type="molecule type" value="Genomic_DNA"/>
</dbReference>
<dbReference type="AlphaFoldDB" id="A0AAD9R8U1"/>
<comment type="caution">
    <text evidence="2">The sequence shown here is derived from an EMBL/GenBank/DDBJ whole genome shotgun (WGS) entry which is preliminary data.</text>
</comment>
<sequence>MENIASTGKKKIQDSRVWKRTQSFVSRRRAEKSRYLDNLKILDTSVMTKKFEDTGKPLRNPSQLDERENDSHILPIGSYKTTTDNATLNYLREHNPCLPYSINTVHLQNPYKVPQRLEGYASRDNGFKVLQ</sequence>
<evidence type="ECO:0000313" key="3">
    <source>
        <dbReference type="Proteomes" id="UP001258017"/>
    </source>
</evidence>
<evidence type="ECO:0000313" key="2">
    <source>
        <dbReference type="EMBL" id="KAK2575317.1"/>
    </source>
</evidence>
<organism evidence="2 3">
    <name type="scientific">Odynerus spinipes</name>
    <dbReference type="NCBI Taxonomy" id="1348599"/>
    <lineage>
        <taxon>Eukaryota</taxon>
        <taxon>Metazoa</taxon>
        <taxon>Ecdysozoa</taxon>
        <taxon>Arthropoda</taxon>
        <taxon>Hexapoda</taxon>
        <taxon>Insecta</taxon>
        <taxon>Pterygota</taxon>
        <taxon>Neoptera</taxon>
        <taxon>Endopterygota</taxon>
        <taxon>Hymenoptera</taxon>
        <taxon>Apocrita</taxon>
        <taxon>Aculeata</taxon>
        <taxon>Vespoidea</taxon>
        <taxon>Vespidae</taxon>
        <taxon>Eumeninae</taxon>
        <taxon>Odynerus</taxon>
    </lineage>
</organism>
<proteinExistence type="predicted"/>
<accession>A0AAD9R8U1</accession>
<name>A0AAD9R8U1_9HYME</name>
<dbReference type="Proteomes" id="UP001258017">
    <property type="component" value="Unassembled WGS sequence"/>
</dbReference>
<evidence type="ECO:0000256" key="1">
    <source>
        <dbReference type="SAM" id="MobiDB-lite"/>
    </source>
</evidence>
<protein>
    <submittedName>
        <fullName evidence="2">Uncharacterized protein</fullName>
    </submittedName>
</protein>
<feature type="region of interest" description="Disordered" evidence="1">
    <location>
        <begin position="52"/>
        <end position="78"/>
    </location>
</feature>
<reference evidence="2" key="1">
    <citation type="submission" date="2021-08" db="EMBL/GenBank/DDBJ databases">
        <authorList>
            <person name="Misof B."/>
            <person name="Oliver O."/>
            <person name="Podsiadlowski L."/>
            <person name="Donath A."/>
            <person name="Peters R."/>
            <person name="Mayer C."/>
            <person name="Rust J."/>
            <person name="Gunkel S."/>
            <person name="Lesny P."/>
            <person name="Martin S."/>
            <person name="Oeyen J.P."/>
            <person name="Petersen M."/>
            <person name="Panagiotis P."/>
            <person name="Wilbrandt J."/>
            <person name="Tanja T."/>
        </authorList>
    </citation>
    <scope>NUCLEOTIDE SEQUENCE</scope>
    <source>
        <strain evidence="2">GBR_01_08_01A</strain>
        <tissue evidence="2">Thorax + abdomen</tissue>
    </source>
</reference>
<keyword evidence="3" id="KW-1185">Reference proteome</keyword>
<gene>
    <name evidence="2" type="ORF">KPH14_008164</name>
</gene>
<reference evidence="2" key="2">
    <citation type="journal article" date="2023" name="Commun. Biol.">
        <title>Intrasexual cuticular hydrocarbon dimorphism in a wasp sheds light on hydrocarbon biosynthesis genes in Hymenoptera.</title>
        <authorList>
            <person name="Moris V.C."/>
            <person name="Podsiadlowski L."/>
            <person name="Martin S."/>
            <person name="Oeyen J.P."/>
            <person name="Donath A."/>
            <person name="Petersen M."/>
            <person name="Wilbrandt J."/>
            <person name="Misof B."/>
            <person name="Liedtke D."/>
            <person name="Thamm M."/>
            <person name="Scheiner R."/>
            <person name="Schmitt T."/>
            <person name="Niehuis O."/>
        </authorList>
    </citation>
    <scope>NUCLEOTIDE SEQUENCE</scope>
    <source>
        <strain evidence="2">GBR_01_08_01A</strain>
    </source>
</reference>